<evidence type="ECO:0000256" key="2">
    <source>
        <dbReference type="ARBA" id="ARBA00022801"/>
    </source>
</evidence>
<keyword evidence="2" id="KW-0378">Hydrolase</keyword>
<dbReference type="InterPro" id="IPR000917">
    <property type="entry name" value="Sulfatase_N"/>
</dbReference>
<gene>
    <name evidence="4" type="ORF">ACFPM4_07475</name>
</gene>
<sequence length="454" mass="51762">MKMKGLKLMTKKKNVLFIMTDQQRADSIGPNRVKYADYPNMEKLRSESIAFDNFFTAASPCVPSRHTFLTGRHPWKAGVSGNAKFSTGNETTWMSILREYGYRSVSVGKTHMIHAGSFHIQVPVGNSFGDQDGWNHFEPVASPESDDNYFDIHVARRACDALEKLSTRKPFAMFVGFHAPHEPYVMPEKYLDFCRPEDIELPDNINSEEYASKSEAFRRRHDHFKKMFGNISEGMMRKGIAAHYCLLKMIDDCIGMIKDKLIEQNLLDNTIIIFCADHGDLLGEHGLFNKAATHYDAESRVPFMIRIPDGSKAGESINHLASSVDFVPTLFDLMGLTPDVSLPGHSLVPAMNEGKEIRDYVTLADGNGTMGIRTKEYKLWYNPHHRDGEMYDLVNDPGEMNNLYNKQEFAKLRSELFELMLHARLIDDDRDNKPTKRDWLLHDEVKASNEPEVV</sequence>
<keyword evidence="5" id="KW-1185">Reference proteome</keyword>
<dbReference type="Pfam" id="PF00884">
    <property type="entry name" value="Sulfatase"/>
    <property type="match status" value="1"/>
</dbReference>
<dbReference type="InterPro" id="IPR017850">
    <property type="entry name" value="Alkaline_phosphatase_core_sf"/>
</dbReference>
<evidence type="ECO:0000259" key="3">
    <source>
        <dbReference type="Pfam" id="PF00884"/>
    </source>
</evidence>
<keyword evidence="1" id="KW-0479">Metal-binding</keyword>
<comment type="caution">
    <text evidence="4">The sequence shown here is derived from an EMBL/GenBank/DDBJ whole genome shotgun (WGS) entry which is preliminary data.</text>
</comment>
<reference evidence="5" key="1">
    <citation type="journal article" date="2019" name="Int. J. Syst. Evol. Microbiol.">
        <title>The Global Catalogue of Microorganisms (GCM) 10K type strain sequencing project: providing services to taxonomists for standard genome sequencing and annotation.</title>
        <authorList>
            <consortium name="The Broad Institute Genomics Platform"/>
            <consortium name="The Broad Institute Genome Sequencing Center for Infectious Disease"/>
            <person name="Wu L."/>
            <person name="Ma J."/>
        </authorList>
    </citation>
    <scope>NUCLEOTIDE SEQUENCE [LARGE SCALE GENOMIC DNA]</scope>
    <source>
        <strain evidence="5">CGMCC 1.12237</strain>
    </source>
</reference>
<dbReference type="PANTHER" id="PTHR45953:SF1">
    <property type="entry name" value="IDURONATE 2-SULFATASE"/>
    <property type="match status" value="1"/>
</dbReference>
<dbReference type="Gene3D" id="3.40.720.10">
    <property type="entry name" value="Alkaline Phosphatase, subunit A"/>
    <property type="match status" value="1"/>
</dbReference>
<evidence type="ECO:0000256" key="1">
    <source>
        <dbReference type="ARBA" id="ARBA00022723"/>
    </source>
</evidence>
<evidence type="ECO:0000313" key="5">
    <source>
        <dbReference type="Proteomes" id="UP001596147"/>
    </source>
</evidence>
<dbReference type="Proteomes" id="UP001596147">
    <property type="component" value="Unassembled WGS sequence"/>
</dbReference>
<organism evidence="4 5">
    <name type="scientific">Lederbergia graminis</name>
    <dbReference type="NCBI Taxonomy" id="735518"/>
    <lineage>
        <taxon>Bacteria</taxon>
        <taxon>Bacillati</taxon>
        <taxon>Bacillota</taxon>
        <taxon>Bacilli</taxon>
        <taxon>Bacillales</taxon>
        <taxon>Bacillaceae</taxon>
        <taxon>Lederbergia</taxon>
    </lineage>
</organism>
<dbReference type="PANTHER" id="PTHR45953">
    <property type="entry name" value="IDURONATE 2-SULFATASE"/>
    <property type="match status" value="1"/>
</dbReference>
<dbReference type="EMBL" id="JBHSMC010000010">
    <property type="protein sequence ID" value="MFC5464589.1"/>
    <property type="molecule type" value="Genomic_DNA"/>
</dbReference>
<evidence type="ECO:0000313" key="4">
    <source>
        <dbReference type="EMBL" id="MFC5464589.1"/>
    </source>
</evidence>
<protein>
    <submittedName>
        <fullName evidence="4">Sulfatase-like hydrolase/transferase</fullName>
    </submittedName>
</protein>
<proteinExistence type="predicted"/>
<feature type="domain" description="Sulfatase N-terminal" evidence="3">
    <location>
        <begin position="13"/>
        <end position="335"/>
    </location>
</feature>
<name>A0ABW0LFN3_9BACI</name>
<dbReference type="SUPFAM" id="SSF53649">
    <property type="entry name" value="Alkaline phosphatase-like"/>
    <property type="match status" value="1"/>
</dbReference>
<accession>A0ABW0LFN3</accession>